<sequence>MVPVYHTDWRVVPMELKEKLWDCVKMQKTGSRKPIDRWVLWKLARLKKGEYDEVTRPVVEKISILDGLEEKGKKSPNNSSTHQNPQKLLKEECQRMLMEKVKSLEEEIIALKAGKKNPHTRSEVSSTNIRKQLLQHEEIGGKTHDSAHVENLSAQGTRKASPLTQISIDGADILVVILYPLQPNALLPFPLSENIRTIREGVGYEVLWPCICDKMMMMR</sequence>
<organism evidence="1 2">
    <name type="scientific">Vitis vinifera</name>
    <name type="common">Grape</name>
    <dbReference type="NCBI Taxonomy" id="29760"/>
    <lineage>
        <taxon>Eukaryota</taxon>
        <taxon>Viridiplantae</taxon>
        <taxon>Streptophyta</taxon>
        <taxon>Embryophyta</taxon>
        <taxon>Tracheophyta</taxon>
        <taxon>Spermatophyta</taxon>
        <taxon>Magnoliopsida</taxon>
        <taxon>eudicotyledons</taxon>
        <taxon>Gunneridae</taxon>
        <taxon>Pentapetalae</taxon>
        <taxon>rosids</taxon>
        <taxon>Vitales</taxon>
        <taxon>Vitaceae</taxon>
        <taxon>Viteae</taxon>
        <taxon>Vitis</taxon>
    </lineage>
</organism>
<evidence type="ECO:0000313" key="1">
    <source>
        <dbReference type="EMBL" id="RVW82117.1"/>
    </source>
</evidence>
<reference evidence="1 2" key="1">
    <citation type="journal article" date="2018" name="PLoS Genet.">
        <title>Population sequencing reveals clonal diversity and ancestral inbreeding in the grapevine cultivar Chardonnay.</title>
        <authorList>
            <person name="Roach M.J."/>
            <person name="Johnson D.L."/>
            <person name="Bohlmann J."/>
            <person name="van Vuuren H.J."/>
            <person name="Jones S.J."/>
            <person name="Pretorius I.S."/>
            <person name="Schmidt S.A."/>
            <person name="Borneman A.R."/>
        </authorList>
    </citation>
    <scope>NUCLEOTIDE SEQUENCE [LARGE SCALE GENOMIC DNA]</scope>
    <source>
        <strain evidence="2">cv. Chardonnay</strain>
        <tissue evidence="1">Leaf</tissue>
    </source>
</reference>
<accession>A0A438HCF8</accession>
<proteinExistence type="predicted"/>
<name>A0A438HCF8_VITVI</name>
<dbReference type="Proteomes" id="UP000288805">
    <property type="component" value="Unassembled WGS sequence"/>
</dbReference>
<dbReference type="AlphaFoldDB" id="A0A438HCF8"/>
<comment type="caution">
    <text evidence="1">The sequence shown here is derived from an EMBL/GenBank/DDBJ whole genome shotgun (WGS) entry which is preliminary data.</text>
</comment>
<dbReference type="EMBL" id="QGNW01000244">
    <property type="protein sequence ID" value="RVW82117.1"/>
    <property type="molecule type" value="Genomic_DNA"/>
</dbReference>
<gene>
    <name evidence="1" type="ORF">CK203_052477</name>
</gene>
<evidence type="ECO:0000313" key="2">
    <source>
        <dbReference type="Proteomes" id="UP000288805"/>
    </source>
</evidence>
<protein>
    <submittedName>
        <fullName evidence="1">Uncharacterized protein</fullName>
    </submittedName>
</protein>